<proteinExistence type="predicted"/>
<sequence length="55" mass="6433">MLKMILILSILSSFVFANSCVYYEQELKKCNSLKNSHEKKMCRLGLFAKCKKDKK</sequence>
<protein>
    <recommendedName>
        <fullName evidence="2">Periplasmic protein</fullName>
    </recommendedName>
</protein>
<comment type="caution">
    <text evidence="1">The sequence shown here is derived from an EMBL/GenBank/DDBJ whole genome shotgun (WGS) entry which is preliminary data.</text>
</comment>
<reference evidence="1" key="1">
    <citation type="submission" date="2019-09" db="EMBL/GenBank/DDBJ databases">
        <authorList>
            <consortium name="GenomeTrakr network: Whole genome sequencing for foodborne pathogen traceback"/>
        </authorList>
    </citation>
    <scope>NUCLEOTIDE SEQUENCE [LARGE SCALE GENOMIC DNA]</scope>
    <source>
        <strain evidence="1">TTU_583</strain>
    </source>
</reference>
<evidence type="ECO:0000313" key="1">
    <source>
        <dbReference type="EMBL" id="ECV9656737.1"/>
    </source>
</evidence>
<accession>A0A690K7F5</accession>
<dbReference type="AlphaFoldDB" id="A0A690K7F5"/>
<gene>
    <name evidence="1" type="ORF">F2N06_01770</name>
</gene>
<name>A0A690K7F5_CAMJU</name>
<dbReference type="EMBL" id="AAKUWM010000002">
    <property type="protein sequence ID" value="ECV9656737.1"/>
    <property type="molecule type" value="Genomic_DNA"/>
</dbReference>
<evidence type="ECO:0008006" key="2">
    <source>
        <dbReference type="Google" id="ProtNLM"/>
    </source>
</evidence>
<organism evidence="1">
    <name type="scientific">Campylobacter jejuni</name>
    <dbReference type="NCBI Taxonomy" id="197"/>
    <lineage>
        <taxon>Bacteria</taxon>
        <taxon>Pseudomonadati</taxon>
        <taxon>Campylobacterota</taxon>
        <taxon>Epsilonproteobacteria</taxon>
        <taxon>Campylobacterales</taxon>
        <taxon>Campylobacteraceae</taxon>
        <taxon>Campylobacter</taxon>
    </lineage>
</organism>